<keyword evidence="8 10" id="KW-0807">Transducer</keyword>
<dbReference type="EMBL" id="CAJPVJ010002314">
    <property type="protein sequence ID" value="CAG2166108.1"/>
    <property type="molecule type" value="Genomic_DNA"/>
</dbReference>
<evidence type="ECO:0000256" key="5">
    <source>
        <dbReference type="ARBA" id="ARBA00023040"/>
    </source>
</evidence>
<dbReference type="Proteomes" id="UP000728032">
    <property type="component" value="Unassembled WGS sequence"/>
</dbReference>
<dbReference type="PROSITE" id="PS00028">
    <property type="entry name" value="ZINC_FINGER_C2H2_1"/>
    <property type="match status" value="3"/>
</dbReference>
<feature type="transmembrane region" description="Helical" evidence="11">
    <location>
        <begin position="12"/>
        <end position="39"/>
    </location>
</feature>
<dbReference type="InterPro" id="IPR036236">
    <property type="entry name" value="Znf_C2H2_sf"/>
</dbReference>
<sequence>MSPSKYENLTDTLRVVTCLTSSVLTLSAISCDRFVAIFFPLRARVTKQRTGLVIAIIWIVSLVVSIPFLIYRKHHTFERGFASLRCINIRKAYEGKGMWKDYGINTVWRDYIETNCVESWPSISEYSADTGICIKSYVSKKIYYTFVSTTLFFIPVLVMVTAYSLIVWRLWYNEIPGERSQNNVSQHRKAKKKFMSKLFAHKKATVPFGMLTVIDRHLLTAFVISWMPLQIIVLYSLFGHSANASGEGMPVVEYDELTNHKNSVHLNVRYVCDWSECGKQFTTKRSLNRHKNKIHLSINSRKFNCSWPKCQFKSSNGQSLIQHQLTHSSVKQIICNNINCNEMFTTVKQLYEHKNSVHLNVRYVCDWSECGKQFTNKFDLKRQKSCVHLNEKLFKCNEENCGKSFGVQSHLTKHKRTVHSHEKPFVCHFNDCYKICQALTVRVLLGMPVVARTGMVKGIAKLLPKWFPSVSYFATFIAYSNSVFNPIIYGGFNKNFRQALCSIFRCQDKFAIIHRN</sequence>
<feature type="domain" description="C2H2-type" evidence="12">
    <location>
        <begin position="333"/>
        <end position="363"/>
    </location>
</feature>
<gene>
    <name evidence="14" type="ORF">ONB1V03_LOCUS5635</name>
</gene>
<evidence type="ECO:0000259" key="12">
    <source>
        <dbReference type="PROSITE" id="PS50157"/>
    </source>
</evidence>
<dbReference type="Pfam" id="PF00096">
    <property type="entry name" value="zf-C2H2"/>
    <property type="match status" value="2"/>
</dbReference>
<feature type="transmembrane region" description="Helical" evidence="11">
    <location>
        <begin position="142"/>
        <end position="166"/>
    </location>
</feature>
<dbReference type="PROSITE" id="PS00237">
    <property type="entry name" value="G_PROTEIN_RECEP_F1_1"/>
    <property type="match status" value="1"/>
</dbReference>
<evidence type="ECO:0000256" key="7">
    <source>
        <dbReference type="ARBA" id="ARBA00023170"/>
    </source>
</evidence>
<dbReference type="GO" id="GO:0004930">
    <property type="term" value="F:G protein-coupled receptor activity"/>
    <property type="evidence" value="ECO:0007669"/>
    <property type="project" value="UniProtKB-KW"/>
</dbReference>
<dbReference type="SUPFAM" id="SSF81321">
    <property type="entry name" value="Family A G protein-coupled receptor-like"/>
    <property type="match status" value="2"/>
</dbReference>
<keyword evidence="7 10" id="KW-0675">Receptor</keyword>
<evidence type="ECO:0000256" key="4">
    <source>
        <dbReference type="ARBA" id="ARBA00022989"/>
    </source>
</evidence>
<dbReference type="OrthoDB" id="5975505at2759"/>
<evidence type="ECO:0000313" key="15">
    <source>
        <dbReference type="Proteomes" id="UP000728032"/>
    </source>
</evidence>
<name>A0A7R9LS83_9ACAR</name>
<keyword evidence="4 11" id="KW-1133">Transmembrane helix</keyword>
<feature type="domain" description="C2H2-type" evidence="12">
    <location>
        <begin position="394"/>
        <end position="424"/>
    </location>
</feature>
<proteinExistence type="inferred from homology"/>
<evidence type="ECO:0000256" key="8">
    <source>
        <dbReference type="ARBA" id="ARBA00023224"/>
    </source>
</evidence>
<keyword evidence="5 10" id="KW-0297">G-protein coupled receptor</keyword>
<comment type="similarity">
    <text evidence="2 10">Belongs to the G-protein coupled receptor 1 family.</text>
</comment>
<keyword evidence="9" id="KW-0479">Metal-binding</keyword>
<evidence type="ECO:0000256" key="1">
    <source>
        <dbReference type="ARBA" id="ARBA00004141"/>
    </source>
</evidence>
<dbReference type="SUPFAM" id="SSF57667">
    <property type="entry name" value="beta-beta-alpha zinc fingers"/>
    <property type="match status" value="4"/>
</dbReference>
<keyword evidence="9" id="KW-0862">Zinc</keyword>
<feature type="domain" description="G-protein coupled receptors family 1 profile" evidence="13">
    <location>
        <begin position="1"/>
        <end position="238"/>
    </location>
</feature>
<comment type="subcellular location">
    <subcellularLocation>
        <location evidence="1">Membrane</location>
        <topology evidence="1">Multi-pass membrane protein</topology>
    </subcellularLocation>
</comment>
<dbReference type="Gene3D" id="3.30.160.60">
    <property type="entry name" value="Classic Zinc Finger"/>
    <property type="match status" value="3"/>
</dbReference>
<organism evidence="14">
    <name type="scientific">Oppiella nova</name>
    <dbReference type="NCBI Taxonomy" id="334625"/>
    <lineage>
        <taxon>Eukaryota</taxon>
        <taxon>Metazoa</taxon>
        <taxon>Ecdysozoa</taxon>
        <taxon>Arthropoda</taxon>
        <taxon>Chelicerata</taxon>
        <taxon>Arachnida</taxon>
        <taxon>Acari</taxon>
        <taxon>Acariformes</taxon>
        <taxon>Sarcoptiformes</taxon>
        <taxon>Oribatida</taxon>
        <taxon>Brachypylina</taxon>
        <taxon>Oppioidea</taxon>
        <taxon>Oppiidae</taxon>
        <taxon>Oppiella</taxon>
    </lineage>
</organism>
<feature type="non-terminal residue" evidence="14">
    <location>
        <position position="1"/>
    </location>
</feature>
<dbReference type="Gene3D" id="1.20.1070.10">
    <property type="entry name" value="Rhodopsin 7-helix transmembrane proteins"/>
    <property type="match status" value="2"/>
</dbReference>
<dbReference type="InterPro" id="IPR000276">
    <property type="entry name" value="GPCR_Rhodpsn"/>
</dbReference>
<feature type="transmembrane region" description="Helical" evidence="11">
    <location>
        <begin position="51"/>
        <end position="71"/>
    </location>
</feature>
<dbReference type="EMBL" id="OC917139">
    <property type="protein sequence ID" value="CAD7646271.1"/>
    <property type="molecule type" value="Genomic_DNA"/>
</dbReference>
<dbReference type="AlphaFoldDB" id="A0A7R9LS83"/>
<feature type="domain" description="C2H2-type" evidence="12">
    <location>
        <begin position="303"/>
        <end position="332"/>
    </location>
</feature>
<evidence type="ECO:0000256" key="2">
    <source>
        <dbReference type="ARBA" id="ARBA00010663"/>
    </source>
</evidence>
<accession>A0A7R9LS83</accession>
<dbReference type="PROSITE" id="PS51257">
    <property type="entry name" value="PROKAR_LIPOPROTEIN"/>
    <property type="match status" value="1"/>
</dbReference>
<evidence type="ECO:0000256" key="6">
    <source>
        <dbReference type="ARBA" id="ARBA00023136"/>
    </source>
</evidence>
<feature type="domain" description="C2H2-type" evidence="12">
    <location>
        <begin position="270"/>
        <end position="300"/>
    </location>
</feature>
<evidence type="ECO:0000256" key="3">
    <source>
        <dbReference type="ARBA" id="ARBA00022692"/>
    </source>
</evidence>
<dbReference type="GO" id="GO:0016020">
    <property type="term" value="C:membrane"/>
    <property type="evidence" value="ECO:0007669"/>
    <property type="project" value="UniProtKB-SubCell"/>
</dbReference>
<dbReference type="PANTHER" id="PTHR24238">
    <property type="entry name" value="G-PROTEIN COUPLED RECEPTOR"/>
    <property type="match status" value="1"/>
</dbReference>
<feature type="domain" description="C2H2-type" evidence="12">
    <location>
        <begin position="363"/>
        <end position="393"/>
    </location>
</feature>
<protein>
    <submittedName>
        <fullName evidence="14">Uncharacterized protein</fullName>
    </submittedName>
</protein>
<evidence type="ECO:0000256" key="11">
    <source>
        <dbReference type="SAM" id="Phobius"/>
    </source>
</evidence>
<keyword evidence="9" id="KW-0863">Zinc-finger</keyword>
<evidence type="ECO:0000259" key="13">
    <source>
        <dbReference type="PROSITE" id="PS50262"/>
    </source>
</evidence>
<dbReference type="InterPro" id="IPR017452">
    <property type="entry name" value="GPCR_Rhodpsn_7TM"/>
</dbReference>
<reference evidence="14" key="1">
    <citation type="submission" date="2020-11" db="EMBL/GenBank/DDBJ databases">
        <authorList>
            <person name="Tran Van P."/>
        </authorList>
    </citation>
    <scope>NUCLEOTIDE SEQUENCE</scope>
</reference>
<evidence type="ECO:0000313" key="14">
    <source>
        <dbReference type="EMBL" id="CAD7646271.1"/>
    </source>
</evidence>
<feature type="transmembrane region" description="Helical" evidence="11">
    <location>
        <begin position="218"/>
        <end position="238"/>
    </location>
</feature>
<keyword evidence="6 11" id="KW-0472">Membrane</keyword>
<keyword evidence="3 10" id="KW-0812">Transmembrane</keyword>
<dbReference type="PROSITE" id="PS50157">
    <property type="entry name" value="ZINC_FINGER_C2H2_2"/>
    <property type="match status" value="5"/>
</dbReference>
<dbReference type="PROSITE" id="PS50262">
    <property type="entry name" value="G_PROTEIN_RECEP_F1_2"/>
    <property type="match status" value="1"/>
</dbReference>
<dbReference type="PRINTS" id="PR00237">
    <property type="entry name" value="GPCRRHODOPSN"/>
</dbReference>
<dbReference type="Pfam" id="PF00001">
    <property type="entry name" value="7tm_1"/>
    <property type="match status" value="2"/>
</dbReference>
<dbReference type="GO" id="GO:0008270">
    <property type="term" value="F:zinc ion binding"/>
    <property type="evidence" value="ECO:0007669"/>
    <property type="project" value="UniProtKB-KW"/>
</dbReference>
<dbReference type="InterPro" id="IPR013087">
    <property type="entry name" value="Znf_C2H2_type"/>
</dbReference>
<dbReference type="SMART" id="SM00355">
    <property type="entry name" value="ZnF_C2H2"/>
    <property type="match status" value="5"/>
</dbReference>
<keyword evidence="15" id="KW-1185">Reference proteome</keyword>
<evidence type="ECO:0000256" key="9">
    <source>
        <dbReference type="PROSITE-ProRule" id="PRU00042"/>
    </source>
</evidence>
<evidence type="ECO:0000256" key="10">
    <source>
        <dbReference type="RuleBase" id="RU000688"/>
    </source>
</evidence>